<evidence type="ECO:0000256" key="3">
    <source>
        <dbReference type="ARBA" id="ARBA00022692"/>
    </source>
</evidence>
<keyword evidence="2" id="KW-1003">Cell membrane</keyword>
<keyword evidence="3 6" id="KW-0812">Transmembrane</keyword>
<accession>A0A2T8F9S2</accession>
<dbReference type="PANTHER" id="PTHR35007">
    <property type="entry name" value="INTEGRAL MEMBRANE PROTEIN-RELATED"/>
    <property type="match status" value="1"/>
</dbReference>
<dbReference type="OrthoDB" id="3830559at2"/>
<keyword evidence="4 6" id="KW-1133">Transmembrane helix</keyword>
<dbReference type="Proteomes" id="UP000246018">
    <property type="component" value="Unassembled WGS sequence"/>
</dbReference>
<proteinExistence type="predicted"/>
<evidence type="ECO:0000313" key="9">
    <source>
        <dbReference type="Proteomes" id="UP000246018"/>
    </source>
</evidence>
<gene>
    <name evidence="8" type="ORF">DDE18_13195</name>
</gene>
<protein>
    <submittedName>
        <fullName evidence="8">Type II secretion system protein</fullName>
    </submittedName>
</protein>
<evidence type="ECO:0000256" key="2">
    <source>
        <dbReference type="ARBA" id="ARBA00022475"/>
    </source>
</evidence>
<dbReference type="EMBL" id="QDGZ01000005">
    <property type="protein sequence ID" value="PVG82417.1"/>
    <property type="molecule type" value="Genomic_DNA"/>
</dbReference>
<sequence>MSALHAAVLAAVAVVLAMPGSPRPRVAATSRASRRRPLVVLPWVALTACSGVAAAGVVPLRLLALGCVAGGVVVAARLLWTRLEQRRQREQAARHVLSACELIAAELGAGQPPGAALAAAAREWPGLAPVADAFVLGSDVPDALRDLAARHPGADDLRLVAAAWQVAHHSGHGLAAAVDRVAGRIRSVRATRRVVESELASARSTARLVAALPLAALLLGSGAGGSPWEFLLGTPAGLACLAAGLALGCLGLWWIEALADGVERA</sequence>
<dbReference type="PANTHER" id="PTHR35007:SF4">
    <property type="entry name" value="CONSERVED TRANSMEMBRANE PROTEIN-RELATED"/>
    <property type="match status" value="1"/>
</dbReference>
<feature type="transmembrane region" description="Helical" evidence="6">
    <location>
        <begin position="206"/>
        <end position="224"/>
    </location>
</feature>
<dbReference type="InterPro" id="IPR018076">
    <property type="entry name" value="T2SS_GspF_dom"/>
</dbReference>
<comment type="caution">
    <text evidence="8">The sequence shown here is derived from an EMBL/GenBank/DDBJ whole genome shotgun (WGS) entry which is preliminary data.</text>
</comment>
<organism evidence="8 9">
    <name type="scientific">Nocardioides gansuensis</name>
    <dbReference type="NCBI Taxonomy" id="2138300"/>
    <lineage>
        <taxon>Bacteria</taxon>
        <taxon>Bacillati</taxon>
        <taxon>Actinomycetota</taxon>
        <taxon>Actinomycetes</taxon>
        <taxon>Propionibacteriales</taxon>
        <taxon>Nocardioidaceae</taxon>
        <taxon>Nocardioides</taxon>
    </lineage>
</organism>
<evidence type="ECO:0000256" key="6">
    <source>
        <dbReference type="SAM" id="Phobius"/>
    </source>
</evidence>
<keyword evidence="5 6" id="KW-0472">Membrane</keyword>
<dbReference type="AlphaFoldDB" id="A0A2T8F9S2"/>
<reference evidence="8 9" key="1">
    <citation type="submission" date="2018-04" db="EMBL/GenBank/DDBJ databases">
        <title>Genome of Nocardioides gansuensis WSJ-1.</title>
        <authorList>
            <person name="Wu S."/>
            <person name="Wang G."/>
        </authorList>
    </citation>
    <scope>NUCLEOTIDE SEQUENCE [LARGE SCALE GENOMIC DNA]</scope>
    <source>
        <strain evidence="8 9">WSJ-1</strain>
    </source>
</reference>
<evidence type="ECO:0000256" key="1">
    <source>
        <dbReference type="ARBA" id="ARBA00004651"/>
    </source>
</evidence>
<comment type="subcellular location">
    <subcellularLocation>
        <location evidence="1">Cell membrane</location>
        <topology evidence="1">Multi-pass membrane protein</topology>
    </subcellularLocation>
</comment>
<evidence type="ECO:0000256" key="4">
    <source>
        <dbReference type="ARBA" id="ARBA00022989"/>
    </source>
</evidence>
<evidence type="ECO:0000259" key="7">
    <source>
        <dbReference type="Pfam" id="PF00482"/>
    </source>
</evidence>
<dbReference type="Pfam" id="PF00482">
    <property type="entry name" value="T2SSF"/>
    <property type="match status" value="1"/>
</dbReference>
<feature type="domain" description="Type II secretion system protein GspF" evidence="7">
    <location>
        <begin position="100"/>
        <end position="219"/>
    </location>
</feature>
<keyword evidence="9" id="KW-1185">Reference proteome</keyword>
<evidence type="ECO:0000256" key="5">
    <source>
        <dbReference type="ARBA" id="ARBA00023136"/>
    </source>
</evidence>
<name>A0A2T8F9S2_9ACTN</name>
<evidence type="ECO:0000313" key="8">
    <source>
        <dbReference type="EMBL" id="PVG82417.1"/>
    </source>
</evidence>
<feature type="transmembrane region" description="Helical" evidence="6">
    <location>
        <begin position="51"/>
        <end position="80"/>
    </location>
</feature>
<dbReference type="GO" id="GO:0005886">
    <property type="term" value="C:plasma membrane"/>
    <property type="evidence" value="ECO:0007669"/>
    <property type="project" value="UniProtKB-SubCell"/>
</dbReference>
<feature type="transmembrane region" description="Helical" evidence="6">
    <location>
        <begin position="236"/>
        <end position="255"/>
    </location>
</feature>
<dbReference type="RefSeq" id="WP_116572721.1">
    <property type="nucleotide sequence ID" value="NZ_QDGZ01000005.1"/>
</dbReference>